<feature type="region of interest" description="Disordered" evidence="1">
    <location>
        <begin position="174"/>
        <end position="199"/>
    </location>
</feature>
<proteinExistence type="predicted"/>
<protein>
    <submittedName>
        <fullName evidence="3">Peptidase S1 domain-containing protein</fullName>
    </submittedName>
</protein>
<accession>A0A0M3IUZ8</accession>
<dbReference type="AlphaFoldDB" id="A0A0M3IUZ8"/>
<keyword evidence="2" id="KW-1185">Reference proteome</keyword>
<dbReference type="WBParaSite" id="ALUE_0002257601-mRNA-1">
    <property type="protein sequence ID" value="ALUE_0002257601-mRNA-1"/>
    <property type="gene ID" value="ALUE_0002257601"/>
</dbReference>
<evidence type="ECO:0000256" key="1">
    <source>
        <dbReference type="SAM" id="MobiDB-lite"/>
    </source>
</evidence>
<dbReference type="Gene3D" id="2.40.10.10">
    <property type="entry name" value="Trypsin-like serine proteases"/>
    <property type="match status" value="1"/>
</dbReference>
<dbReference type="SUPFAM" id="SSF50494">
    <property type="entry name" value="Trypsin-like serine proteases"/>
    <property type="match status" value="1"/>
</dbReference>
<dbReference type="InterPro" id="IPR009003">
    <property type="entry name" value="Peptidase_S1_PA"/>
</dbReference>
<organism evidence="2 3">
    <name type="scientific">Ascaris lumbricoides</name>
    <name type="common">Giant roundworm</name>
    <dbReference type="NCBI Taxonomy" id="6252"/>
    <lineage>
        <taxon>Eukaryota</taxon>
        <taxon>Metazoa</taxon>
        <taxon>Ecdysozoa</taxon>
        <taxon>Nematoda</taxon>
        <taxon>Chromadorea</taxon>
        <taxon>Rhabditida</taxon>
        <taxon>Spirurina</taxon>
        <taxon>Ascaridomorpha</taxon>
        <taxon>Ascaridoidea</taxon>
        <taxon>Ascarididae</taxon>
        <taxon>Ascaris</taxon>
    </lineage>
</organism>
<dbReference type="Proteomes" id="UP000036681">
    <property type="component" value="Unplaced"/>
</dbReference>
<evidence type="ECO:0000313" key="2">
    <source>
        <dbReference type="Proteomes" id="UP000036681"/>
    </source>
</evidence>
<dbReference type="InterPro" id="IPR043504">
    <property type="entry name" value="Peptidase_S1_PA_chymotrypsin"/>
</dbReference>
<reference evidence="3" key="1">
    <citation type="submission" date="2017-02" db="UniProtKB">
        <authorList>
            <consortium name="WormBaseParasite"/>
        </authorList>
    </citation>
    <scope>IDENTIFICATION</scope>
</reference>
<sequence length="199" mass="22338">MKPFFGELIDFALFSLSQPLPVCEAFDGLTVGGAPIKFSIVKLPVADVKSEEWKSHEIDHHQLKDCIFLGYGESDEGFGDGQLRMQDHIQGDSGAPLICRDENGEERIYGILSNSEISIPGQKKSCFSDKMTFMFDVLTDIRYILPLIRSNLLEMGKLDELIEDYEKCGYQSDQQIQTPESVLSPAKDLPLDERQATNL</sequence>
<feature type="compositionally biased region" description="Basic and acidic residues" evidence="1">
    <location>
        <begin position="189"/>
        <end position="199"/>
    </location>
</feature>
<evidence type="ECO:0000313" key="3">
    <source>
        <dbReference type="WBParaSite" id="ALUE_0002257601-mRNA-1"/>
    </source>
</evidence>
<name>A0A0M3IUZ8_ASCLU</name>